<feature type="transmembrane region" description="Helical" evidence="1">
    <location>
        <begin position="21"/>
        <end position="39"/>
    </location>
</feature>
<evidence type="ECO:0000313" key="2">
    <source>
        <dbReference type="EMBL" id="GKV33479.1"/>
    </source>
</evidence>
<keyword evidence="3" id="KW-1185">Reference proteome</keyword>
<comment type="caution">
    <text evidence="2">The sequence shown here is derived from an EMBL/GenBank/DDBJ whole genome shotgun (WGS) entry which is preliminary data.</text>
</comment>
<evidence type="ECO:0000256" key="1">
    <source>
        <dbReference type="SAM" id="Phobius"/>
    </source>
</evidence>
<feature type="transmembrane region" description="Helical" evidence="1">
    <location>
        <begin position="90"/>
        <end position="109"/>
    </location>
</feature>
<accession>A0AAV5L8P9</accession>
<gene>
    <name evidence="2" type="ORF">SLEP1_g41992</name>
</gene>
<proteinExistence type="predicted"/>
<keyword evidence="1" id="KW-0472">Membrane</keyword>
<name>A0AAV5L8P9_9ROSI</name>
<dbReference type="Proteomes" id="UP001054252">
    <property type="component" value="Unassembled WGS sequence"/>
</dbReference>
<keyword evidence="1" id="KW-0812">Transmembrane</keyword>
<sequence>MAARCNSFPFSCRTCRAGARSGPLSLLLSLRLIISFPLFPTGLHPDTLKLSSRRWNRVVSALVSEETAIGSRFSGTDAFKLTYLEVGRGFLIWVFYGFNKIWFCVEMVVKLLV</sequence>
<evidence type="ECO:0000313" key="3">
    <source>
        <dbReference type="Proteomes" id="UP001054252"/>
    </source>
</evidence>
<reference evidence="2 3" key="1">
    <citation type="journal article" date="2021" name="Commun. Biol.">
        <title>The genome of Shorea leprosula (Dipterocarpaceae) highlights the ecological relevance of drought in aseasonal tropical rainforests.</title>
        <authorList>
            <person name="Ng K.K.S."/>
            <person name="Kobayashi M.J."/>
            <person name="Fawcett J.A."/>
            <person name="Hatakeyama M."/>
            <person name="Paape T."/>
            <person name="Ng C.H."/>
            <person name="Ang C.C."/>
            <person name="Tnah L.H."/>
            <person name="Lee C.T."/>
            <person name="Nishiyama T."/>
            <person name="Sese J."/>
            <person name="O'Brien M.J."/>
            <person name="Copetti D."/>
            <person name="Mohd Noor M.I."/>
            <person name="Ong R.C."/>
            <person name="Putra M."/>
            <person name="Sireger I.Z."/>
            <person name="Indrioko S."/>
            <person name="Kosugi Y."/>
            <person name="Izuno A."/>
            <person name="Isagi Y."/>
            <person name="Lee S.L."/>
            <person name="Shimizu K.K."/>
        </authorList>
    </citation>
    <scope>NUCLEOTIDE SEQUENCE [LARGE SCALE GENOMIC DNA]</scope>
    <source>
        <strain evidence="2">214</strain>
    </source>
</reference>
<keyword evidence="1" id="KW-1133">Transmembrane helix</keyword>
<dbReference type="EMBL" id="BPVZ01000101">
    <property type="protein sequence ID" value="GKV33479.1"/>
    <property type="molecule type" value="Genomic_DNA"/>
</dbReference>
<dbReference type="AlphaFoldDB" id="A0AAV5L8P9"/>
<protein>
    <submittedName>
        <fullName evidence="2">Uncharacterized protein</fullName>
    </submittedName>
</protein>
<organism evidence="2 3">
    <name type="scientific">Rubroshorea leprosula</name>
    <dbReference type="NCBI Taxonomy" id="152421"/>
    <lineage>
        <taxon>Eukaryota</taxon>
        <taxon>Viridiplantae</taxon>
        <taxon>Streptophyta</taxon>
        <taxon>Embryophyta</taxon>
        <taxon>Tracheophyta</taxon>
        <taxon>Spermatophyta</taxon>
        <taxon>Magnoliopsida</taxon>
        <taxon>eudicotyledons</taxon>
        <taxon>Gunneridae</taxon>
        <taxon>Pentapetalae</taxon>
        <taxon>rosids</taxon>
        <taxon>malvids</taxon>
        <taxon>Malvales</taxon>
        <taxon>Dipterocarpaceae</taxon>
        <taxon>Rubroshorea</taxon>
    </lineage>
</organism>